<sequence>MEEGLLQRRPASEGKEHERRRLFAGSQLVEEAGRLGWLAAPMVAVSLSLFMLMVMSMMMVGHLGELALSGTAIATSFTSVTGISLLMGMASGLDTLCGQAFGAEQYQKLGTHTHTAIFTLFLVCLPVSLLWASVDRILCFLGQDPQISQEAGRYAAWMIPALFAFAVSQPLMRFLQAQSLILPMLMAAFFTLCLHAPLCWALVFKSCLGNAGAALAIGISMWVNALILGLYVYYSSSCKATRAPLTREAFWNVREFLRLALPSALMICLEWWSFELLILMSGLLPNPQLETSVLSICLSTISTLYAIPYGIGAAVSTRVSNELGAGNPAGAQASVFVAILVTATEGATVSLALFSMRRSWGYAYSNVEEVVHYAVKMAPLVCASIITDALQGVISGVARGCGWQHLGAAVNLASFYLFGIPVALVLGFRLHLQGRGLWTGILCGSTLQTVLLSLLTGFINWEHQANKARKRVFGGSGEVADF</sequence>
<comment type="subcellular location">
    <subcellularLocation>
        <location evidence="1">Membrane</location>
        <topology evidence="1">Multi-pass membrane protein</topology>
    </subcellularLocation>
</comment>
<keyword evidence="8" id="KW-1185">Reference proteome</keyword>
<dbReference type="PANTHER" id="PTHR11206">
    <property type="entry name" value="MULTIDRUG RESISTANCE PROTEIN"/>
    <property type="match status" value="1"/>
</dbReference>
<dbReference type="GO" id="GO:1990961">
    <property type="term" value="P:xenobiotic detoxification by transmembrane export across the plasma membrane"/>
    <property type="evidence" value="ECO:0007669"/>
    <property type="project" value="InterPro"/>
</dbReference>
<dbReference type="InterPro" id="IPR045069">
    <property type="entry name" value="MATE_euk"/>
</dbReference>
<feature type="transmembrane region" description="Helical" evidence="6">
    <location>
        <begin position="409"/>
        <end position="430"/>
    </location>
</feature>
<dbReference type="NCBIfam" id="TIGR00797">
    <property type="entry name" value="matE"/>
    <property type="match status" value="1"/>
</dbReference>
<evidence type="ECO:0000313" key="8">
    <source>
        <dbReference type="Proteomes" id="UP000663760"/>
    </source>
</evidence>
<evidence type="ECO:0000256" key="5">
    <source>
        <dbReference type="ARBA" id="ARBA00023136"/>
    </source>
</evidence>
<keyword evidence="4 6" id="KW-1133">Transmembrane helix</keyword>
<evidence type="ECO:0000256" key="2">
    <source>
        <dbReference type="ARBA" id="ARBA00010199"/>
    </source>
</evidence>
<accession>A0A7I8KYV1</accession>
<name>A0A7I8KYV1_SPIIN</name>
<dbReference type="Pfam" id="PF01554">
    <property type="entry name" value="MatE"/>
    <property type="match status" value="2"/>
</dbReference>
<dbReference type="Proteomes" id="UP000663760">
    <property type="component" value="Chromosome 9"/>
</dbReference>
<dbReference type="CDD" id="cd13132">
    <property type="entry name" value="MATE_eukaryotic"/>
    <property type="match status" value="1"/>
</dbReference>
<dbReference type="OrthoDB" id="2126698at2759"/>
<feature type="transmembrane region" description="Helical" evidence="6">
    <location>
        <begin position="35"/>
        <end position="54"/>
    </location>
</feature>
<gene>
    <name evidence="7" type="ORF">SI8410_09012863</name>
</gene>
<feature type="transmembrane region" description="Helical" evidence="6">
    <location>
        <begin position="66"/>
        <end position="93"/>
    </location>
</feature>
<evidence type="ECO:0000313" key="7">
    <source>
        <dbReference type="EMBL" id="CAA7402185.1"/>
    </source>
</evidence>
<feature type="transmembrane region" description="Helical" evidence="6">
    <location>
        <begin position="154"/>
        <end position="175"/>
    </location>
</feature>
<proteinExistence type="inferred from homology"/>
<feature type="transmembrane region" description="Helical" evidence="6">
    <location>
        <begin position="215"/>
        <end position="236"/>
    </location>
</feature>
<evidence type="ECO:0000256" key="6">
    <source>
        <dbReference type="RuleBase" id="RU004914"/>
    </source>
</evidence>
<feature type="transmembrane region" description="Helical" evidence="6">
    <location>
        <begin position="436"/>
        <end position="461"/>
    </location>
</feature>
<evidence type="ECO:0000256" key="3">
    <source>
        <dbReference type="ARBA" id="ARBA00022692"/>
    </source>
</evidence>
<evidence type="ECO:0000256" key="1">
    <source>
        <dbReference type="ARBA" id="ARBA00004141"/>
    </source>
</evidence>
<dbReference type="GO" id="GO:0016020">
    <property type="term" value="C:membrane"/>
    <property type="evidence" value="ECO:0007669"/>
    <property type="project" value="UniProtKB-SubCell"/>
</dbReference>
<dbReference type="AlphaFoldDB" id="A0A7I8KYV1"/>
<feature type="transmembrane region" description="Helical" evidence="6">
    <location>
        <begin position="256"/>
        <end position="279"/>
    </location>
</feature>
<dbReference type="GO" id="GO:0042910">
    <property type="term" value="F:xenobiotic transmembrane transporter activity"/>
    <property type="evidence" value="ECO:0007669"/>
    <property type="project" value="InterPro"/>
</dbReference>
<feature type="transmembrane region" description="Helical" evidence="6">
    <location>
        <begin position="291"/>
        <end position="311"/>
    </location>
</feature>
<keyword evidence="3 6" id="KW-0812">Transmembrane</keyword>
<organism evidence="7 8">
    <name type="scientific">Spirodela intermedia</name>
    <name type="common">Intermediate duckweed</name>
    <dbReference type="NCBI Taxonomy" id="51605"/>
    <lineage>
        <taxon>Eukaryota</taxon>
        <taxon>Viridiplantae</taxon>
        <taxon>Streptophyta</taxon>
        <taxon>Embryophyta</taxon>
        <taxon>Tracheophyta</taxon>
        <taxon>Spermatophyta</taxon>
        <taxon>Magnoliopsida</taxon>
        <taxon>Liliopsida</taxon>
        <taxon>Araceae</taxon>
        <taxon>Lemnoideae</taxon>
        <taxon>Spirodela</taxon>
    </lineage>
</organism>
<evidence type="ECO:0000256" key="4">
    <source>
        <dbReference type="ARBA" id="ARBA00022989"/>
    </source>
</evidence>
<feature type="transmembrane region" description="Helical" evidence="6">
    <location>
        <begin position="113"/>
        <end position="134"/>
    </location>
</feature>
<feature type="transmembrane region" description="Helical" evidence="6">
    <location>
        <begin position="181"/>
        <end position="203"/>
    </location>
</feature>
<comment type="similarity">
    <text evidence="2 6">Belongs to the multi antimicrobial extrusion (MATE) (TC 2.A.66.1) family.</text>
</comment>
<feature type="transmembrane region" description="Helical" evidence="6">
    <location>
        <begin position="331"/>
        <end position="354"/>
    </location>
</feature>
<dbReference type="EMBL" id="LR746272">
    <property type="protein sequence ID" value="CAA7402185.1"/>
    <property type="molecule type" value="Genomic_DNA"/>
</dbReference>
<dbReference type="GO" id="GO:0015297">
    <property type="term" value="F:antiporter activity"/>
    <property type="evidence" value="ECO:0007669"/>
    <property type="project" value="InterPro"/>
</dbReference>
<dbReference type="InterPro" id="IPR002528">
    <property type="entry name" value="MATE_fam"/>
</dbReference>
<keyword evidence="5 6" id="KW-0472">Membrane</keyword>
<reference evidence="7" key="1">
    <citation type="submission" date="2020-02" db="EMBL/GenBank/DDBJ databases">
        <authorList>
            <person name="Scholz U."/>
            <person name="Mascher M."/>
            <person name="Fiebig A."/>
        </authorList>
    </citation>
    <scope>NUCLEOTIDE SEQUENCE</scope>
</reference>
<protein>
    <recommendedName>
        <fullName evidence="6">Protein DETOXIFICATION</fullName>
    </recommendedName>
    <alternativeName>
        <fullName evidence="6">Multidrug and toxic compound extrusion protein</fullName>
    </alternativeName>
</protein>